<feature type="domain" description="HTH luxR-type" evidence="3">
    <location>
        <begin position="832"/>
        <end position="897"/>
    </location>
</feature>
<keyword evidence="2" id="KW-0067">ATP-binding</keyword>
<dbReference type="SUPFAM" id="SSF46894">
    <property type="entry name" value="C-terminal effector domain of the bipartite response regulators"/>
    <property type="match status" value="1"/>
</dbReference>
<dbReference type="Pfam" id="PF13191">
    <property type="entry name" value="AAA_16"/>
    <property type="match status" value="1"/>
</dbReference>
<dbReference type="SUPFAM" id="SSF52540">
    <property type="entry name" value="P-loop containing nucleoside triphosphate hydrolases"/>
    <property type="match status" value="1"/>
</dbReference>
<dbReference type="CDD" id="cd06170">
    <property type="entry name" value="LuxR_C_like"/>
    <property type="match status" value="1"/>
</dbReference>
<dbReference type="Gene3D" id="1.10.10.10">
    <property type="entry name" value="Winged helix-like DNA-binding domain superfamily/Winged helix DNA-binding domain"/>
    <property type="match status" value="1"/>
</dbReference>
<dbReference type="InterPro" id="IPR000792">
    <property type="entry name" value="Tscrpt_reg_LuxR_C"/>
</dbReference>
<evidence type="ECO:0000313" key="5">
    <source>
        <dbReference type="Proteomes" id="UP000661607"/>
    </source>
</evidence>
<keyword evidence="1" id="KW-0547">Nucleotide-binding</keyword>
<dbReference type="InterPro" id="IPR036388">
    <property type="entry name" value="WH-like_DNA-bd_sf"/>
</dbReference>
<evidence type="ECO:0000313" key="4">
    <source>
        <dbReference type="EMBL" id="MBE1557474.1"/>
    </source>
</evidence>
<keyword evidence="5" id="KW-1185">Reference proteome</keyword>
<dbReference type="EMBL" id="JADBEF010000001">
    <property type="protein sequence ID" value="MBE1557474.1"/>
    <property type="molecule type" value="Genomic_DNA"/>
</dbReference>
<evidence type="ECO:0000256" key="1">
    <source>
        <dbReference type="ARBA" id="ARBA00022741"/>
    </source>
</evidence>
<comment type="caution">
    <text evidence="4">The sequence shown here is derived from an EMBL/GenBank/DDBJ whole genome shotgun (WGS) entry which is preliminary data.</text>
</comment>
<protein>
    <submittedName>
        <fullName evidence="4">DNA-binding CsgD family transcriptional regulator</fullName>
    </submittedName>
</protein>
<evidence type="ECO:0000256" key="2">
    <source>
        <dbReference type="ARBA" id="ARBA00022840"/>
    </source>
</evidence>
<reference evidence="4 5" key="1">
    <citation type="submission" date="2020-10" db="EMBL/GenBank/DDBJ databases">
        <title>Sequencing the genomes of 1000 actinobacteria strains.</title>
        <authorList>
            <person name="Klenk H.-P."/>
        </authorList>
    </citation>
    <scope>NUCLEOTIDE SEQUENCE [LARGE SCALE GENOMIC DNA]</scope>
    <source>
        <strain evidence="4 5">DSM 43748</strain>
    </source>
</reference>
<dbReference type="GO" id="GO:0003677">
    <property type="term" value="F:DNA binding"/>
    <property type="evidence" value="ECO:0007669"/>
    <property type="project" value="UniProtKB-KW"/>
</dbReference>
<dbReference type="PRINTS" id="PR00038">
    <property type="entry name" value="HTHLUXR"/>
</dbReference>
<organism evidence="4 5">
    <name type="scientific">Nonomuraea africana</name>
    <dbReference type="NCBI Taxonomy" id="46171"/>
    <lineage>
        <taxon>Bacteria</taxon>
        <taxon>Bacillati</taxon>
        <taxon>Actinomycetota</taxon>
        <taxon>Actinomycetes</taxon>
        <taxon>Streptosporangiales</taxon>
        <taxon>Streptosporangiaceae</taxon>
        <taxon>Nonomuraea</taxon>
    </lineage>
</organism>
<dbReference type="Gene3D" id="3.40.50.300">
    <property type="entry name" value="P-loop containing nucleotide triphosphate hydrolases"/>
    <property type="match status" value="1"/>
</dbReference>
<name>A0ABR9K634_9ACTN</name>
<dbReference type="PROSITE" id="PS50043">
    <property type="entry name" value="HTH_LUXR_2"/>
    <property type="match status" value="1"/>
</dbReference>
<dbReference type="Proteomes" id="UP000661607">
    <property type="component" value="Unassembled WGS sequence"/>
</dbReference>
<dbReference type="PANTHER" id="PTHR16305:SF35">
    <property type="entry name" value="TRANSCRIPTIONAL ACTIVATOR DOMAIN"/>
    <property type="match status" value="1"/>
</dbReference>
<proteinExistence type="predicted"/>
<dbReference type="InterPro" id="IPR027417">
    <property type="entry name" value="P-loop_NTPase"/>
</dbReference>
<dbReference type="SMART" id="SM00421">
    <property type="entry name" value="HTH_LUXR"/>
    <property type="match status" value="1"/>
</dbReference>
<evidence type="ECO:0000259" key="3">
    <source>
        <dbReference type="PROSITE" id="PS50043"/>
    </source>
</evidence>
<accession>A0ABR9K634</accession>
<dbReference type="PROSITE" id="PS00622">
    <property type="entry name" value="HTH_LUXR_1"/>
    <property type="match status" value="1"/>
</dbReference>
<dbReference type="InterPro" id="IPR041664">
    <property type="entry name" value="AAA_16"/>
</dbReference>
<sequence length="900" mass="95462">MLKGRQREIGTLTGLLDEARAGRGSALIVRGEAGIGKTALLEHAAQTGSAMRLLRATGVEFEMGLPFSGLHQLLAPLSGRLGRLPDRQREALETAFGLRSADAPDRLMVAMATLTLISEIAEERPVLCLVDDVQWLDEASAKALAFAARRIAAEPVAMLLGLRDPVRIPELDSLPSLTVPELSDSDARALLTAALHAPLDEPIRDRIVAEARGNPLALLELTVGIRPGEMAGGFGLPVRGGAMEELFRRRLDDLPDPTRLLLLTASAEPLGDPLLLWDAVRRLGLDVAAAAPAEDAGLLEIDARVRFRHPLVRSAAYRSASPSQRRAVHKALAEATDPALDPDRRAWHRAQAAAGPDEDIAADLAAAADRVRMRGGLAATAAFLERSAHLTTDPSTRLTRLLAAAGVKLDAGAPDDAVALLAHVDEAVLSPMAQAQVETLRGRIAFAVRRGMDASAPLLRAAQRVEPLNARLAREIHLDALFASVLAGHLGGDIDTAVQAARAAVPAPHPPTVVDVLLDGLTLILTGDRPVGAALVRQALAEGDDAMWARRVQMVGALAFEVWDVDSYVSILNRQISRARTLGALTLLPQALSTVAGAHLRLGQLHTAASLLDQATELVAATGTAPSYPHLTLAAWQGDSATEDMVGAAVKDATARGEGLLVAFAHFALAIHRNGHGDYTGALAAAEYASSHLVLVFKGAASRELVEAATRADAPDIAQQAFADLRETTQASTTDFAAGTEHLCAGLITHGAQADHHYQAALEALTASGCLGDLERARLLYGEWLRRQGRRSEARKQLREAHEALTAMGAEGFAQRAARELGATGERARKRAAGDTDRLTAQELAIARQVAAGATSKEIAAELFVSPRTVDAHLRNIFRKLSITSRRQLRGMPLDDLAHA</sequence>
<dbReference type="Pfam" id="PF00196">
    <property type="entry name" value="GerE"/>
    <property type="match status" value="1"/>
</dbReference>
<gene>
    <name evidence="4" type="ORF">H4W81_000253</name>
</gene>
<keyword evidence="4" id="KW-0238">DNA-binding</keyword>
<dbReference type="PANTHER" id="PTHR16305">
    <property type="entry name" value="TESTICULAR SOLUBLE ADENYLYL CYCLASE"/>
    <property type="match status" value="1"/>
</dbReference>
<dbReference type="InterPro" id="IPR016032">
    <property type="entry name" value="Sig_transdc_resp-reg_C-effctor"/>
</dbReference>
<dbReference type="RefSeq" id="WP_318781447.1">
    <property type="nucleotide sequence ID" value="NZ_BAAASY010000019.1"/>
</dbReference>